<keyword evidence="7" id="KW-1185">Reference proteome</keyword>
<keyword evidence="3 6" id="KW-0812">Transmembrane</keyword>
<proteinExistence type="inferred from homology"/>
<name>A0A1I7UBF5_9PELO</name>
<evidence type="ECO:0000256" key="1">
    <source>
        <dbReference type="ARBA" id="ARBA00004141"/>
    </source>
</evidence>
<evidence type="ECO:0000256" key="4">
    <source>
        <dbReference type="ARBA" id="ARBA00022989"/>
    </source>
</evidence>
<dbReference type="InterPro" id="IPR000609">
    <property type="entry name" value="7TM_GPCR_serpentine_rcpt_Srg"/>
</dbReference>
<evidence type="ECO:0000256" key="3">
    <source>
        <dbReference type="ARBA" id="ARBA00022692"/>
    </source>
</evidence>
<dbReference type="PANTHER" id="PTHR31114">
    <property type="entry name" value="SERPENTINE RECEPTOR CLASS GAMMA"/>
    <property type="match status" value="1"/>
</dbReference>
<sequence>MQFCSAILMSIHRISAILFISSYDKFWRRWYLLVTTVFIVYSIIPQFAGLPTSVELVNDTLILTSDSEITTAIGIRYAIFSVTYFILLIVIGITVARVALKKLQEIQGTNVDLNVSRKLTKIALTYGLLYSGVLGYSIASFINAVFLKVPDFIVKIQSVLLTTASDMITLSLPYVLLVFDSNIKRDIRRAIALPSTVVVVPSSSADTNGPV</sequence>
<evidence type="ECO:0000256" key="5">
    <source>
        <dbReference type="ARBA" id="ARBA00023136"/>
    </source>
</evidence>
<evidence type="ECO:0000256" key="2">
    <source>
        <dbReference type="ARBA" id="ARBA00005692"/>
    </source>
</evidence>
<keyword evidence="5 6" id="KW-0472">Membrane</keyword>
<accession>A0A1I7UBF5</accession>
<dbReference type="PANTHER" id="PTHR31114:SF3">
    <property type="entry name" value="SERPENTINE RECEPTOR CLASS GAMMA-RELATED"/>
    <property type="match status" value="1"/>
</dbReference>
<dbReference type="Pfam" id="PF02118">
    <property type="entry name" value="Srg"/>
    <property type="match status" value="1"/>
</dbReference>
<dbReference type="Proteomes" id="UP000095282">
    <property type="component" value="Unplaced"/>
</dbReference>
<dbReference type="InterPro" id="IPR052880">
    <property type="entry name" value="NRL-Serpentine_Class_Gamma"/>
</dbReference>
<comment type="subcellular location">
    <subcellularLocation>
        <location evidence="1">Membrane</location>
        <topology evidence="1">Multi-pass membrane protein</topology>
    </subcellularLocation>
</comment>
<feature type="transmembrane region" description="Helical" evidence="6">
    <location>
        <begin position="123"/>
        <end position="147"/>
    </location>
</feature>
<evidence type="ECO:0000313" key="8">
    <source>
        <dbReference type="WBParaSite" id="Csp11.Scaffold629.g7643.t1"/>
    </source>
</evidence>
<feature type="transmembrane region" description="Helical" evidence="6">
    <location>
        <begin position="77"/>
        <end position="100"/>
    </location>
</feature>
<comment type="similarity">
    <text evidence="2 6">Belongs to the nematode receptor-like protein srg family.</text>
</comment>
<keyword evidence="4 6" id="KW-1133">Transmembrane helix</keyword>
<evidence type="ECO:0000256" key="6">
    <source>
        <dbReference type="RuleBase" id="RU280813"/>
    </source>
</evidence>
<organism evidence="7 8">
    <name type="scientific">Caenorhabditis tropicalis</name>
    <dbReference type="NCBI Taxonomy" id="1561998"/>
    <lineage>
        <taxon>Eukaryota</taxon>
        <taxon>Metazoa</taxon>
        <taxon>Ecdysozoa</taxon>
        <taxon>Nematoda</taxon>
        <taxon>Chromadorea</taxon>
        <taxon>Rhabditida</taxon>
        <taxon>Rhabditina</taxon>
        <taxon>Rhabditomorpha</taxon>
        <taxon>Rhabditoidea</taxon>
        <taxon>Rhabditidae</taxon>
        <taxon>Peloderinae</taxon>
        <taxon>Caenorhabditis</taxon>
    </lineage>
</organism>
<dbReference type="WBParaSite" id="Csp11.Scaffold629.g7643.t1">
    <property type="protein sequence ID" value="Csp11.Scaffold629.g7643.t1"/>
    <property type="gene ID" value="Csp11.Scaffold629.g7643"/>
</dbReference>
<dbReference type="GO" id="GO:0016020">
    <property type="term" value="C:membrane"/>
    <property type="evidence" value="ECO:0007669"/>
    <property type="project" value="UniProtKB-SubCell"/>
</dbReference>
<feature type="transmembrane region" description="Helical" evidence="6">
    <location>
        <begin position="159"/>
        <end position="179"/>
    </location>
</feature>
<protein>
    <recommendedName>
        <fullName evidence="6">Serpentine receptor class gamma</fullName>
    </recommendedName>
</protein>
<reference evidence="8" key="1">
    <citation type="submission" date="2016-11" db="UniProtKB">
        <authorList>
            <consortium name="WormBaseParasite"/>
        </authorList>
    </citation>
    <scope>IDENTIFICATION</scope>
</reference>
<comment type="caution">
    <text evidence="6">Lacks conserved residue(s) required for the propagation of feature annotation.</text>
</comment>
<dbReference type="GO" id="GO:0007606">
    <property type="term" value="P:sensory perception of chemical stimulus"/>
    <property type="evidence" value="ECO:0007669"/>
    <property type="project" value="UniProtKB-UniRule"/>
</dbReference>
<evidence type="ECO:0000313" key="7">
    <source>
        <dbReference type="Proteomes" id="UP000095282"/>
    </source>
</evidence>
<dbReference type="GO" id="GO:0004888">
    <property type="term" value="F:transmembrane signaling receptor activity"/>
    <property type="evidence" value="ECO:0007669"/>
    <property type="project" value="InterPro"/>
</dbReference>
<dbReference type="AlphaFoldDB" id="A0A1I7UBF5"/>
<feature type="transmembrane region" description="Helical" evidence="6">
    <location>
        <begin position="30"/>
        <end position="48"/>
    </location>
</feature>